<feature type="transmembrane region" description="Helical" evidence="1">
    <location>
        <begin position="82"/>
        <end position="106"/>
    </location>
</feature>
<name>A0A2H3KPU0_9CHLR</name>
<reference evidence="2 3" key="1">
    <citation type="submission" date="2016-05" db="EMBL/GenBank/DDBJ databases">
        <authorList>
            <person name="Lavstsen T."/>
            <person name="Jespersen J.S."/>
        </authorList>
    </citation>
    <scope>NUCLEOTIDE SEQUENCE [LARGE SCALE GENOMIC DNA]</scope>
    <source>
        <strain evidence="2 3">B7-9</strain>
    </source>
</reference>
<protein>
    <submittedName>
        <fullName evidence="2">Rod shape-determining protein MreD</fullName>
    </submittedName>
</protein>
<comment type="caution">
    <text evidence="2">The sequence shown here is derived from an EMBL/GenBank/DDBJ whole genome shotgun (WGS) entry which is preliminary data.</text>
</comment>
<dbReference type="Proteomes" id="UP000220922">
    <property type="component" value="Unassembled WGS sequence"/>
</dbReference>
<sequence length="177" mass="19412">MGDSQPRRLEERVVHELSRLVGMLVLALVQVTLLSTPLGFSVPLVLIVVISGALLSMGAAFPDVGVQRVLRWALYGGLTLDILAATYLGTHALALLTATLVVVVLARRIRIEGIMIPLLAVLIASVIYELVLALLINRGMIEWSTYALLIMLPSILITLIPTLPIFFLVRWLLRNQL</sequence>
<evidence type="ECO:0000313" key="2">
    <source>
        <dbReference type="EMBL" id="PDV99476.1"/>
    </source>
</evidence>
<feature type="transmembrane region" description="Helical" evidence="1">
    <location>
        <begin position="148"/>
        <end position="173"/>
    </location>
</feature>
<keyword evidence="3" id="KW-1185">Reference proteome</keyword>
<dbReference type="RefSeq" id="WP_097651794.1">
    <property type="nucleotide sequence ID" value="NZ_LYXE01000069.1"/>
</dbReference>
<gene>
    <name evidence="2" type="ORF">A9Q02_11815</name>
</gene>
<evidence type="ECO:0000313" key="3">
    <source>
        <dbReference type="Proteomes" id="UP000220922"/>
    </source>
</evidence>
<evidence type="ECO:0000256" key="1">
    <source>
        <dbReference type="SAM" id="Phobius"/>
    </source>
</evidence>
<dbReference type="OrthoDB" id="159746at2"/>
<feature type="transmembrane region" description="Helical" evidence="1">
    <location>
        <begin position="118"/>
        <end position="136"/>
    </location>
</feature>
<feature type="transmembrane region" description="Helical" evidence="1">
    <location>
        <begin position="20"/>
        <end position="37"/>
    </location>
</feature>
<keyword evidence="1" id="KW-0472">Membrane</keyword>
<keyword evidence="1" id="KW-1133">Transmembrane helix</keyword>
<organism evidence="2 3">
    <name type="scientific">Candidatus Chloroploca asiatica</name>
    <dbReference type="NCBI Taxonomy" id="1506545"/>
    <lineage>
        <taxon>Bacteria</taxon>
        <taxon>Bacillati</taxon>
        <taxon>Chloroflexota</taxon>
        <taxon>Chloroflexia</taxon>
        <taxon>Chloroflexales</taxon>
        <taxon>Chloroflexineae</taxon>
        <taxon>Oscillochloridaceae</taxon>
        <taxon>Candidatus Chloroploca</taxon>
    </lineage>
</organism>
<dbReference type="AlphaFoldDB" id="A0A2H3KPU0"/>
<proteinExistence type="predicted"/>
<dbReference type="EMBL" id="LYXE01000069">
    <property type="protein sequence ID" value="PDV99476.1"/>
    <property type="molecule type" value="Genomic_DNA"/>
</dbReference>
<feature type="transmembrane region" description="Helical" evidence="1">
    <location>
        <begin position="44"/>
        <end position="62"/>
    </location>
</feature>
<accession>A0A2H3KPU0</accession>
<keyword evidence="1" id="KW-0812">Transmembrane</keyword>